<dbReference type="OrthoDB" id="2319395at2"/>
<dbReference type="EMBL" id="AZEZ01000078">
    <property type="protein sequence ID" value="KRL43546.1"/>
    <property type="molecule type" value="Genomic_DNA"/>
</dbReference>
<sequence length="89" mass="10020">MTKVVDPYDIEYIAYHMDNDKNLLELLAENIDSLSNKNLSGKYTDSEIVNELEHVTPHLQALCDVLLSGTNANHDKLIELVNGAIHEDK</sequence>
<dbReference type="RefSeq" id="WP_057888286.1">
    <property type="nucleotide sequence ID" value="NZ_AZEZ01000078.1"/>
</dbReference>
<accession>A0A0R1QMX0</accession>
<protein>
    <submittedName>
        <fullName evidence="1">Uncharacterized protein</fullName>
    </submittedName>
</protein>
<proteinExistence type="predicted"/>
<gene>
    <name evidence="1" type="ORF">FD29_GL000792</name>
</gene>
<keyword evidence="2" id="KW-1185">Reference proteome</keyword>
<dbReference type="PATRIC" id="fig|1423770.3.peg.814"/>
<dbReference type="STRING" id="1423770.FD29_GL000792"/>
<dbReference type="Proteomes" id="UP000050872">
    <property type="component" value="Unassembled WGS sequence"/>
</dbReference>
<dbReference type="AlphaFoldDB" id="A0A0R1QMX0"/>
<reference evidence="1 2" key="1">
    <citation type="journal article" date="2015" name="Genome Announc.">
        <title>Expanding the biotechnology potential of lactobacilli through comparative genomics of 213 strains and associated genera.</title>
        <authorList>
            <person name="Sun Z."/>
            <person name="Harris H.M."/>
            <person name="McCann A."/>
            <person name="Guo C."/>
            <person name="Argimon S."/>
            <person name="Zhang W."/>
            <person name="Yang X."/>
            <person name="Jeffery I.B."/>
            <person name="Cooney J.C."/>
            <person name="Kagawa T.F."/>
            <person name="Liu W."/>
            <person name="Song Y."/>
            <person name="Salvetti E."/>
            <person name="Wrobel A."/>
            <person name="Rasinkangas P."/>
            <person name="Parkhill J."/>
            <person name="Rea M.C."/>
            <person name="O'Sullivan O."/>
            <person name="Ritari J."/>
            <person name="Douillard F.P."/>
            <person name="Paul Ross R."/>
            <person name="Yang R."/>
            <person name="Briner A.E."/>
            <person name="Felis G.E."/>
            <person name="de Vos W.M."/>
            <person name="Barrangou R."/>
            <person name="Klaenhammer T.R."/>
            <person name="Caufield P.W."/>
            <person name="Cui Y."/>
            <person name="Zhang H."/>
            <person name="O'Toole P.W."/>
        </authorList>
    </citation>
    <scope>NUCLEOTIDE SEQUENCE [LARGE SCALE GENOMIC DNA]</scope>
    <source>
        <strain evidence="1 2">DSM 14500</strain>
    </source>
</reference>
<evidence type="ECO:0000313" key="1">
    <source>
        <dbReference type="EMBL" id="KRL43546.1"/>
    </source>
</evidence>
<name>A0A0R1QMX0_9LACO</name>
<organism evidence="1 2">
    <name type="scientific">Companilactobacillus mindensis DSM 14500</name>
    <dbReference type="NCBI Taxonomy" id="1423770"/>
    <lineage>
        <taxon>Bacteria</taxon>
        <taxon>Bacillati</taxon>
        <taxon>Bacillota</taxon>
        <taxon>Bacilli</taxon>
        <taxon>Lactobacillales</taxon>
        <taxon>Lactobacillaceae</taxon>
        <taxon>Companilactobacillus</taxon>
    </lineage>
</organism>
<evidence type="ECO:0000313" key="2">
    <source>
        <dbReference type="Proteomes" id="UP000050872"/>
    </source>
</evidence>
<comment type="caution">
    <text evidence="1">The sequence shown here is derived from an EMBL/GenBank/DDBJ whole genome shotgun (WGS) entry which is preliminary data.</text>
</comment>